<proteinExistence type="predicted"/>
<organism evidence="2 3">
    <name type="scientific">Phialocephala subalpina</name>
    <dbReference type="NCBI Taxonomy" id="576137"/>
    <lineage>
        <taxon>Eukaryota</taxon>
        <taxon>Fungi</taxon>
        <taxon>Dikarya</taxon>
        <taxon>Ascomycota</taxon>
        <taxon>Pezizomycotina</taxon>
        <taxon>Leotiomycetes</taxon>
        <taxon>Helotiales</taxon>
        <taxon>Mollisiaceae</taxon>
        <taxon>Phialocephala</taxon>
        <taxon>Phialocephala fortinii species complex</taxon>
    </lineage>
</organism>
<feature type="compositionally biased region" description="Polar residues" evidence="1">
    <location>
        <begin position="175"/>
        <end position="185"/>
    </location>
</feature>
<dbReference type="Proteomes" id="UP000184330">
    <property type="component" value="Unassembled WGS sequence"/>
</dbReference>
<dbReference type="AlphaFoldDB" id="A0A1L7WKR3"/>
<reference evidence="2 3" key="1">
    <citation type="submission" date="2016-03" db="EMBL/GenBank/DDBJ databases">
        <authorList>
            <person name="Ploux O."/>
        </authorList>
    </citation>
    <scope>NUCLEOTIDE SEQUENCE [LARGE SCALE GENOMIC DNA]</scope>
    <source>
        <strain evidence="2 3">UAMH 11012</strain>
    </source>
</reference>
<evidence type="ECO:0000313" key="2">
    <source>
        <dbReference type="EMBL" id="CZR53374.1"/>
    </source>
</evidence>
<sequence>MANAHRNNRAPKFPQASPRVQVVKEAMQSQDGIGGPALDEHQTNSKRREHMIEQSAPLRPPPEGRYRNLRSTSNPRRQEMKLRRFQSSGRVVSPPHTRHQNLDANQKNSSRERRGCNLGSTSNLGHQDPEIQQSQQSSSRHRTKPAQQSHHQNAPLNDLCKERKRRDPGYPRSPNPSIASSTSDNPDIKHSGTTKEPYNIDGTLDINRQRPRSGVVGLGIKFAKPEEKEEKGEERLEQLRTFFNDRPLRQCLDDQHFVPGPFFEKLSEPGMDTIVGNLLFDRLDWEVKQRASYIQGRPLAEVMRFWEDVRGRLRDDEFEFLENWPPEYTDNGMAGWYHSAAGVKSLEENAVVKDLRERDNSVRR</sequence>
<keyword evidence="3" id="KW-1185">Reference proteome</keyword>
<feature type="region of interest" description="Disordered" evidence="1">
    <location>
        <begin position="1"/>
        <end position="206"/>
    </location>
</feature>
<accession>A0A1L7WKR3</accession>
<feature type="compositionally biased region" description="Basic and acidic residues" evidence="1">
    <location>
        <begin position="159"/>
        <end position="169"/>
    </location>
</feature>
<protein>
    <submittedName>
        <fullName evidence="2">Uncharacterized protein</fullName>
    </submittedName>
</protein>
<gene>
    <name evidence="2" type="ORF">PAC_03252</name>
</gene>
<dbReference type="EMBL" id="FJOG01000003">
    <property type="protein sequence ID" value="CZR53374.1"/>
    <property type="molecule type" value="Genomic_DNA"/>
</dbReference>
<name>A0A1L7WKR3_9HELO</name>
<evidence type="ECO:0000313" key="3">
    <source>
        <dbReference type="Proteomes" id="UP000184330"/>
    </source>
</evidence>
<feature type="compositionally biased region" description="Polar residues" evidence="1">
    <location>
        <begin position="145"/>
        <end position="155"/>
    </location>
</feature>
<evidence type="ECO:0000256" key="1">
    <source>
        <dbReference type="SAM" id="MobiDB-lite"/>
    </source>
</evidence>